<dbReference type="InterPro" id="IPR010730">
    <property type="entry name" value="HET"/>
</dbReference>
<accession>A0A9P9A3U1</accession>
<comment type="caution">
    <text evidence="2">The sequence shown here is derived from an EMBL/GenBank/DDBJ whole genome shotgun (WGS) entry which is preliminary data.</text>
</comment>
<dbReference type="OrthoDB" id="5362512at2759"/>
<dbReference type="PANTHER" id="PTHR33112:SF10">
    <property type="entry name" value="TOL"/>
    <property type="match status" value="1"/>
</dbReference>
<dbReference type="Proteomes" id="UP000758603">
    <property type="component" value="Unassembled WGS sequence"/>
</dbReference>
<evidence type="ECO:0000259" key="1">
    <source>
        <dbReference type="Pfam" id="PF06985"/>
    </source>
</evidence>
<dbReference type="Pfam" id="PF06985">
    <property type="entry name" value="HET"/>
    <property type="match status" value="1"/>
</dbReference>
<sequence length="705" mass="80101">MACSQCQTTIFGNHKSWGSHDLSNSDCVFCSQLRADVEPVRKLVDESASKAPLYWWKLRRPARIRESPESYSLIFTPNSEGYLALRSVPKRTFHLLEQDTVRIATKLADRTDSDTTVSQMKSWLNLCKGSGHAQCPHPKRPTWIPKRLIDIGATSTDRILVIESATLSNPVDGYMTLSHCWGDPKVSPLNIRLTVVDNATFGNPELGIDWSELPQNFKDSITIARELKVRYIWIDALCIIQDNDEFHQEGQLMHLVYRNSLCTLAAASSDDSRGGLFRDRNNRELIPNVLETSASSKFGKRSWVILPSALWHDQLLSQPLYKRGWVFQERMLSPRILHFGSTQVFWDCASISACETLPDGLPAPLDVDAAFERHWRERLQISQDNKTLSGAADDSLEAFWKRAVRTYTASNLTRNIDRMPAVWSVAKLVRDELRRQYQKREDYGAGLWSSRLYEQLAWKVVNPSKASRPVDLSQYPTWTWASLMGEVELQDRFTDPNQFWGVTNHEGGEVSFELMEVPENLLKDVPHGGNDLQQELRTNALAIRGKLRSVALTKREKSEKSQQQNKVTPDADTFTLQVIGRLTTISLTYNNFEVFPDSHSPSLEDYKEAYLLILTASRIESSDSHAKNQNSSVAGRLSGVSSQTMQIPMIYGTGLILERVAWVPKKDEVNCHFQRIAACNFKGLTFSDFKRLNAQKGKKDNLWLL</sequence>
<keyword evidence="3" id="KW-1185">Reference proteome</keyword>
<reference evidence="2" key="1">
    <citation type="journal article" date="2021" name="Nat. Commun.">
        <title>Genetic determinants of endophytism in the Arabidopsis root mycobiome.</title>
        <authorList>
            <person name="Mesny F."/>
            <person name="Miyauchi S."/>
            <person name="Thiergart T."/>
            <person name="Pickel B."/>
            <person name="Atanasova L."/>
            <person name="Karlsson M."/>
            <person name="Huettel B."/>
            <person name="Barry K.W."/>
            <person name="Haridas S."/>
            <person name="Chen C."/>
            <person name="Bauer D."/>
            <person name="Andreopoulos W."/>
            <person name="Pangilinan J."/>
            <person name="LaButti K."/>
            <person name="Riley R."/>
            <person name="Lipzen A."/>
            <person name="Clum A."/>
            <person name="Drula E."/>
            <person name="Henrissat B."/>
            <person name="Kohler A."/>
            <person name="Grigoriev I.V."/>
            <person name="Martin F.M."/>
            <person name="Hacquard S."/>
        </authorList>
    </citation>
    <scope>NUCLEOTIDE SEQUENCE</scope>
    <source>
        <strain evidence="2">MPI-SDFR-AT-0073</strain>
    </source>
</reference>
<dbReference type="EMBL" id="JAGPXC010000001">
    <property type="protein sequence ID" value="KAH6660498.1"/>
    <property type="molecule type" value="Genomic_DNA"/>
</dbReference>
<gene>
    <name evidence="2" type="ORF">BKA67DRAFT_548226</name>
</gene>
<evidence type="ECO:0000313" key="2">
    <source>
        <dbReference type="EMBL" id="KAH6660498.1"/>
    </source>
</evidence>
<protein>
    <submittedName>
        <fullName evidence="2">Heterokaryon incompatibility protein-domain-containing protein</fullName>
    </submittedName>
</protein>
<feature type="domain" description="Heterokaryon incompatibility" evidence="1">
    <location>
        <begin position="174"/>
        <end position="329"/>
    </location>
</feature>
<dbReference type="AlphaFoldDB" id="A0A9P9A3U1"/>
<dbReference type="PANTHER" id="PTHR33112">
    <property type="entry name" value="DOMAIN PROTEIN, PUTATIVE-RELATED"/>
    <property type="match status" value="1"/>
</dbReference>
<dbReference type="GeneID" id="70130395"/>
<evidence type="ECO:0000313" key="3">
    <source>
        <dbReference type="Proteomes" id="UP000758603"/>
    </source>
</evidence>
<proteinExistence type="predicted"/>
<organism evidence="2 3">
    <name type="scientific">Truncatella angustata</name>
    <dbReference type="NCBI Taxonomy" id="152316"/>
    <lineage>
        <taxon>Eukaryota</taxon>
        <taxon>Fungi</taxon>
        <taxon>Dikarya</taxon>
        <taxon>Ascomycota</taxon>
        <taxon>Pezizomycotina</taxon>
        <taxon>Sordariomycetes</taxon>
        <taxon>Xylariomycetidae</taxon>
        <taxon>Amphisphaeriales</taxon>
        <taxon>Sporocadaceae</taxon>
        <taxon>Truncatella</taxon>
    </lineage>
</organism>
<name>A0A9P9A3U1_9PEZI</name>
<dbReference type="RefSeq" id="XP_045964629.1">
    <property type="nucleotide sequence ID" value="XM_046101503.1"/>
</dbReference>